<evidence type="ECO:0000259" key="5">
    <source>
        <dbReference type="PROSITE" id="PS50222"/>
    </source>
</evidence>
<dbReference type="Proteomes" id="UP000694728">
    <property type="component" value="Unplaced"/>
</dbReference>
<evidence type="ECO:0000313" key="8">
    <source>
        <dbReference type="Proteomes" id="UP000314985"/>
    </source>
</evidence>
<dbReference type="Gene3D" id="1.10.238.10">
    <property type="entry name" value="EF-hand"/>
    <property type="match status" value="1"/>
</dbReference>
<accession>A0A4X1SVN1</accession>
<dbReference type="PROSITE" id="PS50222">
    <property type="entry name" value="EF_HAND_2"/>
    <property type="match status" value="3"/>
</dbReference>
<evidence type="ECO:0000256" key="1">
    <source>
        <dbReference type="ARBA" id="ARBA00022723"/>
    </source>
</evidence>
<dbReference type="InterPro" id="IPR011992">
    <property type="entry name" value="EF-hand-dom_pair"/>
</dbReference>
<reference evidence="7 8" key="1">
    <citation type="submission" date="2017-08" db="EMBL/GenBank/DDBJ databases">
        <title>USMARCv1.0.</title>
        <authorList>
            <person name="Hannum G.I."/>
            <person name="Koren S."/>
            <person name="Schroeder S.G."/>
            <person name="Chin S.C."/>
            <person name="Nonneman D.J."/>
            <person name="Becker S.A."/>
            <person name="Rosen B.D."/>
            <person name="Bickhart D.M."/>
            <person name="Putnam N.H."/>
            <person name="Green R.E."/>
            <person name="Tuggle C.K."/>
            <person name="Liu H."/>
            <person name="Rohrer G.A."/>
            <person name="Warr A."/>
            <person name="Hall R."/>
            <person name="Kim K."/>
            <person name="Hume D.A."/>
            <person name="Talbot R."/>
            <person name="Chow W."/>
            <person name="Howe K."/>
            <person name="Schwartz A.S."/>
            <person name="Watson M."/>
            <person name="Archibald A.L."/>
            <person name="Phillippy A.M."/>
            <person name="Smith T.P.L."/>
        </authorList>
    </citation>
    <scope>NUCLEOTIDE SEQUENCE [LARGE SCALE GENOMIC DNA]</scope>
</reference>
<feature type="domain" description="EF-hand" evidence="5">
    <location>
        <begin position="127"/>
        <end position="162"/>
    </location>
</feature>
<dbReference type="Ensembl" id="ENSSSCT00060034114.1">
    <property type="protein sequence ID" value="ENSSSCP00060014604.1"/>
    <property type="gene ID" value="ENSSSCG00060025168.1"/>
</dbReference>
<proteinExistence type="predicted"/>
<organism evidence="7 8">
    <name type="scientific">Sus scrofa</name>
    <name type="common">Pig</name>
    <dbReference type="NCBI Taxonomy" id="9823"/>
    <lineage>
        <taxon>Eukaryota</taxon>
        <taxon>Metazoa</taxon>
        <taxon>Chordata</taxon>
        <taxon>Craniata</taxon>
        <taxon>Vertebrata</taxon>
        <taxon>Euteleostomi</taxon>
        <taxon>Mammalia</taxon>
        <taxon>Eutheria</taxon>
        <taxon>Laurasiatheria</taxon>
        <taxon>Artiodactyla</taxon>
        <taxon>Suina</taxon>
        <taxon>Suidae</taxon>
        <taxon>Sus</taxon>
    </lineage>
</organism>
<keyword evidence="1" id="KW-0479">Metal-binding</keyword>
<dbReference type="InterPro" id="IPR018247">
    <property type="entry name" value="EF_Hand_1_Ca_BS"/>
</dbReference>
<dbReference type="GO" id="GO:0005509">
    <property type="term" value="F:calcium ion binding"/>
    <property type="evidence" value="ECO:0007669"/>
    <property type="project" value="InterPro"/>
</dbReference>
<evidence type="ECO:0000256" key="4">
    <source>
        <dbReference type="ARBA" id="ARBA00072320"/>
    </source>
</evidence>
<keyword evidence="3" id="KW-0106">Calcium</keyword>
<dbReference type="Proteomes" id="UP000694723">
    <property type="component" value="Unplaced"/>
</dbReference>
<protein>
    <recommendedName>
        <fullName evidence="4">EF-hand calcium-binding domain-containing protein 11</fullName>
    </recommendedName>
</protein>
<evidence type="ECO:0000256" key="2">
    <source>
        <dbReference type="ARBA" id="ARBA00022737"/>
    </source>
</evidence>
<name>A0A4X1SVN1_PIG</name>
<feature type="domain" description="EF-hand" evidence="5">
    <location>
        <begin position="18"/>
        <end position="53"/>
    </location>
</feature>
<dbReference type="PROSITE" id="PS00018">
    <property type="entry name" value="EF_HAND_1"/>
    <property type="match status" value="1"/>
</dbReference>
<gene>
    <name evidence="6" type="primary">EFCAB11</name>
</gene>
<dbReference type="AlphaFoldDB" id="A0A4X1SVN1"/>
<dbReference type="FunFam" id="1.10.238.10:FF:000003">
    <property type="entry name" value="Calmodulin A"/>
    <property type="match status" value="1"/>
</dbReference>
<dbReference type="Ensembl" id="ENSSSCT00070007640.1">
    <property type="protein sequence ID" value="ENSSSCP00070006271.1"/>
    <property type="gene ID" value="ENSSSCG00070004055.1"/>
</dbReference>
<evidence type="ECO:0000256" key="3">
    <source>
        <dbReference type="ARBA" id="ARBA00022837"/>
    </source>
</evidence>
<dbReference type="SUPFAM" id="SSF47473">
    <property type="entry name" value="EF-hand"/>
    <property type="match status" value="1"/>
</dbReference>
<dbReference type="InterPro" id="IPR002048">
    <property type="entry name" value="EF_hand_dom"/>
</dbReference>
<feature type="domain" description="EF-hand" evidence="5">
    <location>
        <begin position="91"/>
        <end position="126"/>
    </location>
</feature>
<dbReference type="Ensembl" id="ENSSSCT00045003432.1">
    <property type="protein sequence ID" value="ENSSSCP00045002157.1"/>
    <property type="gene ID" value="ENSSSCG00045002193.1"/>
</dbReference>
<dbReference type="CDD" id="cd00051">
    <property type="entry name" value="EFh"/>
    <property type="match status" value="2"/>
</dbReference>
<evidence type="ECO:0000313" key="7">
    <source>
        <dbReference type="Ensembl" id="ENSSSCP00070006271.1"/>
    </source>
</evidence>
<dbReference type="InterPro" id="IPR050145">
    <property type="entry name" value="Centrin_CML-like"/>
</dbReference>
<dbReference type="Pfam" id="PF13833">
    <property type="entry name" value="EF-hand_8"/>
    <property type="match status" value="1"/>
</dbReference>
<keyword evidence="2" id="KW-0677">Repeat</keyword>
<sequence length="249" mass="28864">MFLSQAGAQPRMWEASPSEHKKWVEVFKACDEDNKGYLSREDFKVAIVMLFGYKPSKIEADSVMSSVEPNTSGIVLKEFLSIVRKKKEAQVYWNEIRHIFTAFDRHYRGYLTLEDFKKAFRQVAPKLPERIILEVFREVDQDSDDHVSFKDFEYAMNYGQKRGNLVCRYSPAGNRLQDSYAGVQTQLRKKTLQCKDATTKHPDQATWVFCPSLTPDLKGTIKCQLKWVSLIVIIYPNDLFGKREKSSPN</sequence>
<dbReference type="Proteomes" id="UP000314985">
    <property type="component" value="Chromosome 7"/>
</dbReference>
<dbReference type="SMART" id="SM00054">
    <property type="entry name" value="EFh"/>
    <property type="match status" value="3"/>
</dbReference>
<evidence type="ECO:0000313" key="6">
    <source>
        <dbReference type="Ensembl" id="ENSSSCP00060014604.1"/>
    </source>
</evidence>
<reference evidence="7" key="2">
    <citation type="submission" date="2025-05" db="UniProtKB">
        <authorList>
            <consortium name="Ensembl"/>
        </authorList>
    </citation>
    <scope>IDENTIFICATION</scope>
</reference>
<dbReference type="PANTHER" id="PTHR23050">
    <property type="entry name" value="CALCIUM BINDING PROTEIN"/>
    <property type="match status" value="1"/>
</dbReference>
<dbReference type="Pfam" id="PF13499">
    <property type="entry name" value="EF-hand_7"/>
    <property type="match status" value="1"/>
</dbReference>